<dbReference type="AlphaFoldDB" id="A0A7U2R093"/>
<name>A0A7U2R093_ASPFN</name>
<dbReference type="VEuPathDB" id="FungiDB:F9C07_1585690"/>
<sequence>MASIANFVVFTRRSSDPSLGWEDNPPNTPVYTYVASAINIALSILESPHGRHYLTQLALIIDHEMDENSHFQGNKDIAKHWVDVFLAKVRAQFPVVIVDFTMNNPNELGCHPRGGWMGHLKDFDPRSHMICINGQRTADMVASACGQDGQNFRNFQFLFATMFTHEVGAHLLVTFLRNGRVNTPPTITVQGYGSRTVGESGRFLEAYLFGGTTEYYRAASQDMHQTGIPYQIDHQNRAWRISSTTINEICRYEFRFPFTRVGSPVSPRDMRSMGSGSFASTTLESRRAMMARGFDLGRPKGYRVKVPDIMNVARDPRKMLKAC</sequence>
<reference evidence="2" key="1">
    <citation type="journal article" date="2021" name="G3 (Bethesda)">
        <title>Chromosome assembled and annotated genome sequence of Aspergillus flavus NRRL 3357.</title>
        <authorList>
            <person name="Skerker J.M."/>
            <person name="Pianalto K.M."/>
            <person name="Mondo S.J."/>
            <person name="Yang K."/>
            <person name="Arkin A.P."/>
            <person name="Keller N.P."/>
            <person name="Grigoriev I.V."/>
            <person name="Louise Glass N.L."/>
        </authorList>
    </citation>
    <scope>NUCLEOTIDE SEQUENCE [LARGE SCALE GENOMIC DNA]</scope>
    <source>
        <strain evidence="2">ATCC 200026 / FGSC A1120 / IAM 13836 / NRRL 3357 / JCM 12722 / SRRC 167</strain>
    </source>
</reference>
<protein>
    <submittedName>
        <fullName evidence="1">Uncharacterized protein</fullName>
    </submittedName>
</protein>
<dbReference type="Proteomes" id="UP000596276">
    <property type="component" value="Chromosome 4"/>
</dbReference>
<dbReference type="EMBL" id="CP044618">
    <property type="protein sequence ID" value="QRD90717.1"/>
    <property type="molecule type" value="Genomic_DNA"/>
</dbReference>
<gene>
    <name evidence="1" type="ORF">F9C07_1585690</name>
</gene>
<evidence type="ECO:0000313" key="2">
    <source>
        <dbReference type="Proteomes" id="UP000596276"/>
    </source>
</evidence>
<keyword evidence="2" id="KW-1185">Reference proteome</keyword>
<accession>A0A7U2R093</accession>
<organism evidence="1 2">
    <name type="scientific">Aspergillus flavus (strain ATCC 200026 / FGSC A1120 / IAM 13836 / NRRL 3357 / JCM 12722 / SRRC 167)</name>
    <dbReference type="NCBI Taxonomy" id="332952"/>
    <lineage>
        <taxon>Eukaryota</taxon>
        <taxon>Fungi</taxon>
        <taxon>Dikarya</taxon>
        <taxon>Ascomycota</taxon>
        <taxon>Pezizomycotina</taxon>
        <taxon>Eurotiomycetes</taxon>
        <taxon>Eurotiomycetidae</taxon>
        <taxon>Eurotiales</taxon>
        <taxon>Aspergillaceae</taxon>
        <taxon>Aspergillus</taxon>
        <taxon>Aspergillus subgen. Circumdati</taxon>
    </lineage>
</organism>
<dbReference type="VEuPathDB" id="FungiDB:AFLA_011730"/>
<evidence type="ECO:0000313" key="1">
    <source>
        <dbReference type="EMBL" id="QRD90717.1"/>
    </source>
</evidence>
<proteinExistence type="predicted"/>